<dbReference type="AlphaFoldDB" id="A0A328E2F8"/>
<dbReference type="SUPFAM" id="SSF56112">
    <property type="entry name" value="Protein kinase-like (PK-like)"/>
    <property type="match status" value="1"/>
</dbReference>
<dbReference type="PANTHER" id="PTHR27001">
    <property type="entry name" value="OS01G0253100 PROTEIN"/>
    <property type="match status" value="1"/>
</dbReference>
<dbReference type="Pfam" id="PF00069">
    <property type="entry name" value="Pkinase"/>
    <property type="match status" value="1"/>
</dbReference>
<comment type="caution">
    <text evidence="5">The sequence shown here is derived from an EMBL/GenBank/DDBJ whole genome shotgun (WGS) entry which is preliminary data.</text>
</comment>
<gene>
    <name evidence="5" type="ORF">DM860_015770</name>
</gene>
<evidence type="ECO:0000256" key="3">
    <source>
        <dbReference type="SAM" id="MobiDB-lite"/>
    </source>
</evidence>
<organism evidence="5 6">
    <name type="scientific">Cuscuta australis</name>
    <dbReference type="NCBI Taxonomy" id="267555"/>
    <lineage>
        <taxon>Eukaryota</taxon>
        <taxon>Viridiplantae</taxon>
        <taxon>Streptophyta</taxon>
        <taxon>Embryophyta</taxon>
        <taxon>Tracheophyta</taxon>
        <taxon>Spermatophyta</taxon>
        <taxon>Magnoliopsida</taxon>
        <taxon>eudicotyledons</taxon>
        <taxon>Gunneridae</taxon>
        <taxon>Pentapetalae</taxon>
        <taxon>asterids</taxon>
        <taxon>lamiids</taxon>
        <taxon>Solanales</taxon>
        <taxon>Convolvulaceae</taxon>
        <taxon>Cuscuteae</taxon>
        <taxon>Cuscuta</taxon>
        <taxon>Cuscuta subgen. Grammica</taxon>
        <taxon>Cuscuta sect. Cleistogrammica</taxon>
    </lineage>
</organism>
<dbReference type="InterPro" id="IPR011009">
    <property type="entry name" value="Kinase-like_dom_sf"/>
</dbReference>
<dbReference type="EMBL" id="NQVE01000056">
    <property type="protein sequence ID" value="RAL50623.1"/>
    <property type="molecule type" value="Genomic_DNA"/>
</dbReference>
<dbReference type="PROSITE" id="PS00109">
    <property type="entry name" value="PROTEIN_KINASE_TYR"/>
    <property type="match status" value="1"/>
</dbReference>
<evidence type="ECO:0000259" key="4">
    <source>
        <dbReference type="PROSITE" id="PS50011"/>
    </source>
</evidence>
<evidence type="ECO:0000256" key="2">
    <source>
        <dbReference type="ARBA" id="ARBA00022840"/>
    </source>
</evidence>
<dbReference type="GO" id="GO:0005524">
    <property type="term" value="F:ATP binding"/>
    <property type="evidence" value="ECO:0007669"/>
    <property type="project" value="UniProtKB-KW"/>
</dbReference>
<dbReference type="PANTHER" id="PTHR27001:SF931">
    <property type="entry name" value="OS11G0664100 PROTEIN"/>
    <property type="match status" value="1"/>
</dbReference>
<dbReference type="GO" id="GO:0005886">
    <property type="term" value="C:plasma membrane"/>
    <property type="evidence" value="ECO:0007669"/>
    <property type="project" value="TreeGrafter"/>
</dbReference>
<dbReference type="InterPro" id="IPR008266">
    <property type="entry name" value="Tyr_kinase_AS"/>
</dbReference>
<evidence type="ECO:0000313" key="6">
    <source>
        <dbReference type="Proteomes" id="UP000249390"/>
    </source>
</evidence>
<name>A0A328E2F8_9ASTE</name>
<evidence type="ECO:0000313" key="5">
    <source>
        <dbReference type="EMBL" id="RAL50623.1"/>
    </source>
</evidence>
<evidence type="ECO:0000256" key="1">
    <source>
        <dbReference type="ARBA" id="ARBA00022741"/>
    </source>
</evidence>
<keyword evidence="1" id="KW-0547">Nucleotide-binding</keyword>
<accession>A0A328E2F8</accession>
<sequence length="163" mass="18854">MEKKRPTRYSSSWHDSGASIHPPRDNEVVKMQLMRDERFRVRWLLIAIDHKNIVKLVGFAESDQHFYLVYELVDRRLLGHMIEDNTSLKMTINILIGITSAITYLQDHGSLVHCDICLDNIIVQEDRRRLVGIQATWGKLPPIREIHANIRTVDIAVTFPLGS</sequence>
<proteinExistence type="predicted"/>
<reference evidence="5 6" key="1">
    <citation type="submission" date="2018-06" db="EMBL/GenBank/DDBJ databases">
        <title>The Genome of Cuscuta australis (Dodder) Provides Insight into the Evolution of Plant Parasitism.</title>
        <authorList>
            <person name="Liu H."/>
        </authorList>
    </citation>
    <scope>NUCLEOTIDE SEQUENCE [LARGE SCALE GENOMIC DNA]</scope>
    <source>
        <strain evidence="6">cv. Yunnan</strain>
        <tissue evidence="5">Vines</tissue>
    </source>
</reference>
<dbReference type="Proteomes" id="UP000249390">
    <property type="component" value="Unassembled WGS sequence"/>
</dbReference>
<protein>
    <recommendedName>
        <fullName evidence="4">Protein kinase domain-containing protein</fullName>
    </recommendedName>
</protein>
<feature type="domain" description="Protein kinase" evidence="4">
    <location>
        <begin position="1"/>
        <end position="163"/>
    </location>
</feature>
<keyword evidence="2" id="KW-0067">ATP-binding</keyword>
<keyword evidence="6" id="KW-1185">Reference proteome</keyword>
<dbReference type="Gene3D" id="1.10.510.10">
    <property type="entry name" value="Transferase(Phosphotransferase) domain 1"/>
    <property type="match status" value="1"/>
</dbReference>
<dbReference type="PROSITE" id="PS50011">
    <property type="entry name" value="PROTEIN_KINASE_DOM"/>
    <property type="match status" value="1"/>
</dbReference>
<dbReference type="GO" id="GO:0004672">
    <property type="term" value="F:protein kinase activity"/>
    <property type="evidence" value="ECO:0007669"/>
    <property type="project" value="InterPro"/>
</dbReference>
<feature type="region of interest" description="Disordered" evidence="3">
    <location>
        <begin position="1"/>
        <end position="21"/>
    </location>
</feature>
<dbReference type="InterPro" id="IPR000719">
    <property type="entry name" value="Prot_kinase_dom"/>
</dbReference>